<evidence type="ECO:0000313" key="2">
    <source>
        <dbReference type="Proteomes" id="UP000887159"/>
    </source>
</evidence>
<proteinExistence type="predicted"/>
<name>A0A8X6W1N6_TRICX</name>
<dbReference type="EMBL" id="BMAU01021375">
    <property type="protein sequence ID" value="GFY26369.1"/>
    <property type="molecule type" value="Genomic_DNA"/>
</dbReference>
<organism evidence="1 2">
    <name type="scientific">Trichonephila clavipes</name>
    <name type="common">Golden silk orbweaver</name>
    <name type="synonym">Nephila clavipes</name>
    <dbReference type="NCBI Taxonomy" id="2585209"/>
    <lineage>
        <taxon>Eukaryota</taxon>
        <taxon>Metazoa</taxon>
        <taxon>Ecdysozoa</taxon>
        <taxon>Arthropoda</taxon>
        <taxon>Chelicerata</taxon>
        <taxon>Arachnida</taxon>
        <taxon>Araneae</taxon>
        <taxon>Araneomorphae</taxon>
        <taxon>Entelegynae</taxon>
        <taxon>Araneoidea</taxon>
        <taxon>Nephilidae</taxon>
        <taxon>Trichonephila</taxon>
    </lineage>
</organism>
<keyword evidence="2" id="KW-1185">Reference proteome</keyword>
<reference evidence="1" key="1">
    <citation type="submission" date="2020-08" db="EMBL/GenBank/DDBJ databases">
        <title>Multicomponent nature underlies the extraordinary mechanical properties of spider dragline silk.</title>
        <authorList>
            <person name="Kono N."/>
            <person name="Nakamura H."/>
            <person name="Mori M."/>
            <person name="Yoshida Y."/>
            <person name="Ohtoshi R."/>
            <person name="Malay A.D."/>
            <person name="Moran D.A.P."/>
            <person name="Tomita M."/>
            <person name="Numata K."/>
            <person name="Arakawa K."/>
        </authorList>
    </citation>
    <scope>NUCLEOTIDE SEQUENCE</scope>
</reference>
<sequence length="112" mass="12663">MAHLKNLPTDKGMFFPELDNDTFRMPLTSPLLFRATRGIHPELSMEDLIVSLTKCKGVIIVVNRNDLSNLQTLSTHGTHETIRQVTVLAPGPRWGGVRYKRATPFENDCVHH</sequence>
<gene>
    <name evidence="1" type="ORF">TNCV_25661</name>
</gene>
<accession>A0A8X6W1N6</accession>
<dbReference type="Proteomes" id="UP000887159">
    <property type="component" value="Unassembled WGS sequence"/>
</dbReference>
<evidence type="ECO:0000313" key="1">
    <source>
        <dbReference type="EMBL" id="GFY26369.1"/>
    </source>
</evidence>
<dbReference type="AlphaFoldDB" id="A0A8X6W1N6"/>
<protein>
    <submittedName>
        <fullName evidence="1">Uncharacterized protein</fullName>
    </submittedName>
</protein>
<comment type="caution">
    <text evidence="1">The sequence shown here is derived from an EMBL/GenBank/DDBJ whole genome shotgun (WGS) entry which is preliminary data.</text>
</comment>